<dbReference type="Proteomes" id="UP001430360">
    <property type="component" value="Unassembled WGS sequence"/>
</dbReference>
<evidence type="ECO:0000313" key="3">
    <source>
        <dbReference type="Proteomes" id="UP001430360"/>
    </source>
</evidence>
<evidence type="ECO:0000313" key="2">
    <source>
        <dbReference type="EMBL" id="MCD9097627.1"/>
    </source>
</evidence>
<keyword evidence="3" id="KW-1185">Reference proteome</keyword>
<evidence type="ECO:0000256" key="1">
    <source>
        <dbReference type="SAM" id="SignalP"/>
    </source>
</evidence>
<gene>
    <name evidence="2" type="ORF">LTT95_11825</name>
</gene>
<reference evidence="2" key="2">
    <citation type="journal article" date="2022" name="Syst. Appl. Microbiol.">
        <title>Physiological and genomic characterisation of Luteimonas fraxinea sp. nov., a bacterial species associated with trees tolerant to ash dieback.</title>
        <authorList>
            <person name="Ulrich K."/>
            <person name="Becker R."/>
            <person name="Behrendt U."/>
            <person name="Kube M."/>
            <person name="Schneck V."/>
            <person name="Ulrich A."/>
        </authorList>
    </citation>
    <scope>NUCLEOTIDE SEQUENCE</scope>
    <source>
        <strain evidence="2">A1P009</strain>
    </source>
</reference>
<organism evidence="2 3">
    <name type="scientific">Luteimonas fraxinea</name>
    <dbReference type="NCBI Taxonomy" id="2901869"/>
    <lineage>
        <taxon>Bacteria</taxon>
        <taxon>Pseudomonadati</taxon>
        <taxon>Pseudomonadota</taxon>
        <taxon>Gammaproteobacteria</taxon>
        <taxon>Lysobacterales</taxon>
        <taxon>Lysobacteraceae</taxon>
        <taxon>Luteimonas</taxon>
    </lineage>
</organism>
<sequence>MIRFLLAAACAVALLVPVAQAQAPYSRFDEAPVAQQDTAADQTAWRSWSQRSAAALAATGQPRELAFAAVLRGLADVNPEQLDTDAPSQPVAPDAQASAWRRDAAARAGSDVLANALLAYGADEATRLRAAQRWLGADPQNLAPLLVRGGGVDALLADARVATRFELGMLEQVRWMQAALLRTPPTPSERAALAEAGEFVPTEHAAITAMGLWAAVAFPGLDPLMQGCDTDALGANPTRARDCRHVAEIMANGSDTQLGEVLGLALLERLATTQTERAGVQARRRAFDWRMLEWGRANAALPRDGAGQFVRFLADPSIRTEADLIARALQEAGIPLEPPAGWQPPR</sequence>
<dbReference type="RefSeq" id="WP_232136695.1">
    <property type="nucleotide sequence ID" value="NZ_CP089507.1"/>
</dbReference>
<accession>A0ABS8UF77</accession>
<proteinExistence type="predicted"/>
<comment type="caution">
    <text evidence="2">The sequence shown here is derived from an EMBL/GenBank/DDBJ whole genome shotgun (WGS) entry which is preliminary data.</text>
</comment>
<name>A0ABS8UF77_9GAMM</name>
<feature type="signal peptide" evidence="1">
    <location>
        <begin position="1"/>
        <end position="21"/>
    </location>
</feature>
<reference evidence="2" key="1">
    <citation type="submission" date="2021-12" db="EMBL/GenBank/DDBJ databases">
        <authorList>
            <person name="Ulrich A."/>
        </authorList>
    </citation>
    <scope>NUCLEOTIDE SEQUENCE</scope>
    <source>
        <strain evidence="2">A1P009</strain>
    </source>
</reference>
<protein>
    <submittedName>
        <fullName evidence="2">Uncharacterized protein</fullName>
    </submittedName>
</protein>
<feature type="chain" id="PRO_5047449543" evidence="1">
    <location>
        <begin position="22"/>
        <end position="346"/>
    </location>
</feature>
<dbReference type="EMBL" id="JAJQKU010000003">
    <property type="protein sequence ID" value="MCD9097627.1"/>
    <property type="molecule type" value="Genomic_DNA"/>
</dbReference>
<keyword evidence="1" id="KW-0732">Signal</keyword>